<dbReference type="InterPro" id="IPR011835">
    <property type="entry name" value="GS/SS"/>
</dbReference>
<dbReference type="NCBIfam" id="TIGR02095">
    <property type="entry name" value="glgA"/>
    <property type="match status" value="1"/>
</dbReference>
<keyword evidence="7 8" id="KW-0320">Glycogen biosynthesis</keyword>
<protein>
    <recommendedName>
        <fullName evidence="8">Glycogen synthase</fullName>
        <ecNumber evidence="8">2.4.1.21</ecNumber>
    </recommendedName>
    <alternativeName>
        <fullName evidence="8">Starch [bacterial glycogen] synthase</fullName>
    </alternativeName>
</protein>
<keyword evidence="12" id="KW-1185">Reference proteome</keyword>
<dbReference type="RefSeq" id="WP_394838539.1">
    <property type="nucleotide sequence ID" value="NZ_CP089929.1"/>
</dbReference>
<evidence type="ECO:0000313" key="12">
    <source>
        <dbReference type="Proteomes" id="UP001374803"/>
    </source>
</evidence>
<comment type="function">
    <text evidence="2 8">Synthesizes alpha-1,4-glucan chains using ADP-glucose.</text>
</comment>
<dbReference type="EMBL" id="CP089983">
    <property type="protein sequence ID" value="WXB08864.1"/>
    <property type="molecule type" value="Genomic_DNA"/>
</dbReference>
<evidence type="ECO:0000256" key="3">
    <source>
        <dbReference type="ARBA" id="ARBA00004964"/>
    </source>
</evidence>
<evidence type="ECO:0000259" key="10">
    <source>
        <dbReference type="Pfam" id="PF08323"/>
    </source>
</evidence>
<sequence length="486" mass="52604">MEILFLSTELAPFVKVGGLADVVAALPKALRALGHRVTILLPRFPAFEQGLMFARRLTPLTFSLGDRTFEVTVFDGRLPSQIDIVLVDVPGLYDRPGVYGERGEDYADNALRFAVLSRAAAEIAAQRARSGVPFDIVHAHDWATGLVSAYLPELLPEGAKTRSVFTIHNVAHQGVFPKETVPQLGFDWGRFTVDGLEFYGKANLLKQAILSADVVTTVSATYAQELVTEGQGYQLEGVIRSRAPITGIVNGVDYAVWNPATDTAIAARYDAEDASNRARCRGALLHELGFSVDTTGGIVAFVGRLVPQKGVDLLLEAIPRLLRATEAVVVIAGDGDDATAARITQQAERSHGRVVFVRAASEPLVHRIFAGADIVTVPSRYEPCGLVQLYAQRYGAVPVVRATGGLVDTVVDCDAALETGTGFVFEEPTGEALLGAIERALAAREMEEWPRLVRRIMRLDRGWERPARRYEQVYRALSPAGAAGAT</sequence>
<comment type="pathway">
    <text evidence="3 8">Glycan biosynthesis; glycogen biosynthesis.</text>
</comment>
<evidence type="ECO:0000256" key="4">
    <source>
        <dbReference type="ARBA" id="ARBA00010281"/>
    </source>
</evidence>
<keyword evidence="6 8" id="KW-0808">Transferase</keyword>
<keyword evidence="5 8" id="KW-0328">Glycosyltransferase</keyword>
<feature type="domain" description="Starch synthase catalytic" evidence="10">
    <location>
        <begin position="3"/>
        <end position="240"/>
    </location>
</feature>
<dbReference type="InterPro" id="IPR001296">
    <property type="entry name" value="Glyco_trans_1"/>
</dbReference>
<evidence type="ECO:0000256" key="7">
    <source>
        <dbReference type="ARBA" id="ARBA00023056"/>
    </source>
</evidence>
<dbReference type="Pfam" id="PF00534">
    <property type="entry name" value="Glycos_transf_1"/>
    <property type="match status" value="1"/>
</dbReference>
<gene>
    <name evidence="8 11" type="primary">glgA</name>
    <name evidence="11" type="ORF">LVJ94_16685</name>
</gene>
<dbReference type="CDD" id="cd03791">
    <property type="entry name" value="GT5_Glycogen_synthase_DULL1-like"/>
    <property type="match status" value="1"/>
</dbReference>
<accession>A0ABZ2LH25</accession>
<dbReference type="SUPFAM" id="SSF53756">
    <property type="entry name" value="UDP-Glycosyltransferase/glycogen phosphorylase"/>
    <property type="match status" value="1"/>
</dbReference>
<evidence type="ECO:0000259" key="9">
    <source>
        <dbReference type="Pfam" id="PF00534"/>
    </source>
</evidence>
<evidence type="ECO:0000256" key="5">
    <source>
        <dbReference type="ARBA" id="ARBA00022676"/>
    </source>
</evidence>
<comment type="similarity">
    <text evidence="4 8">Belongs to the glycosyltransferase 1 family. Bacterial/plant glycogen synthase subfamily.</text>
</comment>
<dbReference type="Pfam" id="PF08323">
    <property type="entry name" value="Glyco_transf_5"/>
    <property type="match status" value="1"/>
</dbReference>
<comment type="catalytic activity">
    <reaction evidence="1 8">
        <text>[(1-&gt;4)-alpha-D-glucosyl](n) + ADP-alpha-D-glucose = [(1-&gt;4)-alpha-D-glucosyl](n+1) + ADP + H(+)</text>
        <dbReference type="Rhea" id="RHEA:18189"/>
        <dbReference type="Rhea" id="RHEA-COMP:9584"/>
        <dbReference type="Rhea" id="RHEA-COMP:9587"/>
        <dbReference type="ChEBI" id="CHEBI:15378"/>
        <dbReference type="ChEBI" id="CHEBI:15444"/>
        <dbReference type="ChEBI" id="CHEBI:57498"/>
        <dbReference type="ChEBI" id="CHEBI:456216"/>
        <dbReference type="EC" id="2.4.1.21"/>
    </reaction>
</comment>
<dbReference type="InterPro" id="IPR013534">
    <property type="entry name" value="Starch_synth_cat_dom"/>
</dbReference>
<proteinExistence type="inferred from homology"/>
<dbReference type="NCBIfam" id="NF001899">
    <property type="entry name" value="PRK00654.1-2"/>
    <property type="match status" value="1"/>
</dbReference>
<feature type="domain" description="Glycosyl transferase family 1" evidence="9">
    <location>
        <begin position="294"/>
        <end position="447"/>
    </location>
</feature>
<evidence type="ECO:0000256" key="2">
    <source>
        <dbReference type="ARBA" id="ARBA00002764"/>
    </source>
</evidence>
<reference evidence="11" key="1">
    <citation type="submission" date="2021-12" db="EMBL/GenBank/DDBJ databases">
        <title>Discovery of the Pendulisporaceae a myxobacterial family with distinct sporulation behavior and unique specialized metabolism.</title>
        <authorList>
            <person name="Garcia R."/>
            <person name="Popoff A."/>
            <person name="Bader C.D."/>
            <person name="Loehr J."/>
            <person name="Walesch S."/>
            <person name="Walt C."/>
            <person name="Boldt J."/>
            <person name="Bunk B."/>
            <person name="Haeckl F.J.F.P.J."/>
            <person name="Gunesch A.P."/>
            <person name="Birkelbach J."/>
            <person name="Nuebel U."/>
            <person name="Pietschmann T."/>
            <person name="Bach T."/>
            <person name="Mueller R."/>
        </authorList>
    </citation>
    <scope>NUCLEOTIDE SEQUENCE</scope>
    <source>
        <strain evidence="11">MSr11367</strain>
    </source>
</reference>
<name>A0ABZ2LH25_9BACT</name>
<dbReference type="Proteomes" id="UP001374803">
    <property type="component" value="Chromosome"/>
</dbReference>
<evidence type="ECO:0000256" key="6">
    <source>
        <dbReference type="ARBA" id="ARBA00022679"/>
    </source>
</evidence>
<feature type="binding site" evidence="8">
    <location>
        <position position="15"/>
    </location>
    <ligand>
        <name>ADP-alpha-D-glucose</name>
        <dbReference type="ChEBI" id="CHEBI:57498"/>
    </ligand>
</feature>
<evidence type="ECO:0000313" key="11">
    <source>
        <dbReference type="EMBL" id="WXB08864.1"/>
    </source>
</evidence>
<evidence type="ECO:0000256" key="8">
    <source>
        <dbReference type="HAMAP-Rule" id="MF_00484"/>
    </source>
</evidence>
<dbReference type="Gene3D" id="3.40.50.2000">
    <property type="entry name" value="Glycogen Phosphorylase B"/>
    <property type="match status" value="2"/>
</dbReference>
<dbReference type="PANTHER" id="PTHR45825">
    <property type="entry name" value="GRANULE-BOUND STARCH SYNTHASE 1, CHLOROPLASTIC/AMYLOPLASTIC"/>
    <property type="match status" value="1"/>
</dbReference>
<dbReference type="PANTHER" id="PTHR45825:SF11">
    <property type="entry name" value="ALPHA AMYLASE DOMAIN-CONTAINING PROTEIN"/>
    <property type="match status" value="1"/>
</dbReference>
<dbReference type="GO" id="GO:0009011">
    <property type="term" value="F:alpha-1,4-glucan glucosyltransferase (ADP-glucose donor) activity"/>
    <property type="evidence" value="ECO:0007669"/>
    <property type="project" value="UniProtKB-EC"/>
</dbReference>
<evidence type="ECO:0000256" key="1">
    <source>
        <dbReference type="ARBA" id="ARBA00001478"/>
    </source>
</evidence>
<organism evidence="11 12">
    <name type="scientific">Pendulispora rubella</name>
    <dbReference type="NCBI Taxonomy" id="2741070"/>
    <lineage>
        <taxon>Bacteria</taxon>
        <taxon>Pseudomonadati</taxon>
        <taxon>Myxococcota</taxon>
        <taxon>Myxococcia</taxon>
        <taxon>Myxococcales</taxon>
        <taxon>Sorangiineae</taxon>
        <taxon>Pendulisporaceae</taxon>
        <taxon>Pendulispora</taxon>
    </lineage>
</organism>
<dbReference type="EC" id="2.4.1.21" evidence="8"/>
<dbReference type="HAMAP" id="MF_00484">
    <property type="entry name" value="Glycogen_synth"/>
    <property type="match status" value="1"/>
</dbReference>